<dbReference type="EMBL" id="JBHTBF010000002">
    <property type="protein sequence ID" value="MFC7316656.1"/>
    <property type="molecule type" value="Genomic_DNA"/>
</dbReference>
<dbReference type="GO" id="GO:0016787">
    <property type="term" value="F:hydrolase activity"/>
    <property type="evidence" value="ECO:0007669"/>
    <property type="project" value="UniProtKB-KW"/>
</dbReference>
<dbReference type="InterPro" id="IPR050563">
    <property type="entry name" value="4-hydroxybenzoyl-CoA_TE"/>
</dbReference>
<name>A0ABD6A8P3_9EURY</name>
<comment type="caution">
    <text evidence="4">The sequence shown here is derived from an EMBL/GenBank/DDBJ whole genome shotgun (WGS) entry which is preliminary data.</text>
</comment>
<keyword evidence="2" id="KW-0378">Hydrolase</keyword>
<feature type="region of interest" description="Disordered" evidence="3">
    <location>
        <begin position="70"/>
        <end position="90"/>
    </location>
</feature>
<organism evidence="4 5">
    <name type="scientific">Halomarina halobia</name>
    <dbReference type="NCBI Taxonomy" id="3033386"/>
    <lineage>
        <taxon>Archaea</taxon>
        <taxon>Methanobacteriati</taxon>
        <taxon>Methanobacteriota</taxon>
        <taxon>Stenosarchaea group</taxon>
        <taxon>Halobacteria</taxon>
        <taxon>Halobacteriales</taxon>
        <taxon>Natronomonadaceae</taxon>
        <taxon>Halomarina</taxon>
    </lineage>
</organism>
<comment type="similarity">
    <text evidence="1">Belongs to the 4-hydroxybenzoyl-CoA thioesterase family.</text>
</comment>
<proteinExistence type="inferred from homology"/>
<evidence type="ECO:0000256" key="1">
    <source>
        <dbReference type="ARBA" id="ARBA00005953"/>
    </source>
</evidence>
<dbReference type="GeneID" id="79316699"/>
<dbReference type="AlphaFoldDB" id="A0ABD6A8P3"/>
<dbReference type="RefSeq" id="WP_276304081.1">
    <property type="nucleotide sequence ID" value="NZ_CP119992.1"/>
</dbReference>
<evidence type="ECO:0000256" key="3">
    <source>
        <dbReference type="SAM" id="MobiDB-lite"/>
    </source>
</evidence>
<sequence>MTTGRVPGAGRRPATREREGHLRPPRPPADGRHWHAGYLLGHPAASIEAVITTDGEDRECDSHLAFSPERAPLEWGDPSGARVGERPPTPVLDGRTFLRLAVGAARTVDSGDRNRNGSAPLDAAMDDSDGDDFPFTIEIPVRYRDLDTLNHVNNSVYSTYLEQGRIEYLQEVVGIDAGPQMVLVHVEADYRAPIHLGQTARVDVRVSDLGASSFTFAYRVRTDEGVALTGETVQVSVDPETGEPRPLPDDWRAAIQAFESQN</sequence>
<evidence type="ECO:0000313" key="5">
    <source>
        <dbReference type="Proteomes" id="UP001596547"/>
    </source>
</evidence>
<evidence type="ECO:0000313" key="4">
    <source>
        <dbReference type="EMBL" id="MFC7316656.1"/>
    </source>
</evidence>
<feature type="region of interest" description="Disordered" evidence="3">
    <location>
        <begin position="1"/>
        <end position="34"/>
    </location>
</feature>
<keyword evidence="5" id="KW-1185">Reference proteome</keyword>
<dbReference type="SUPFAM" id="SSF54637">
    <property type="entry name" value="Thioesterase/thiol ester dehydrase-isomerase"/>
    <property type="match status" value="1"/>
</dbReference>
<accession>A0ABD6A8P3</accession>
<evidence type="ECO:0000256" key="2">
    <source>
        <dbReference type="ARBA" id="ARBA00022801"/>
    </source>
</evidence>
<gene>
    <name evidence="4" type="ORF">ACFQPE_07575</name>
</gene>
<dbReference type="CDD" id="cd00586">
    <property type="entry name" value="4HBT"/>
    <property type="match status" value="1"/>
</dbReference>
<dbReference type="Gene3D" id="3.10.129.10">
    <property type="entry name" value="Hotdog Thioesterase"/>
    <property type="match status" value="1"/>
</dbReference>
<reference evidence="4 5" key="1">
    <citation type="journal article" date="2019" name="Int. J. Syst. Evol. Microbiol.">
        <title>The Global Catalogue of Microorganisms (GCM) 10K type strain sequencing project: providing services to taxonomists for standard genome sequencing and annotation.</title>
        <authorList>
            <consortium name="The Broad Institute Genomics Platform"/>
            <consortium name="The Broad Institute Genome Sequencing Center for Infectious Disease"/>
            <person name="Wu L."/>
            <person name="Ma J."/>
        </authorList>
    </citation>
    <scope>NUCLEOTIDE SEQUENCE [LARGE SCALE GENOMIC DNA]</scope>
    <source>
        <strain evidence="4 5">PSR21</strain>
    </source>
</reference>
<dbReference type="Proteomes" id="UP001596547">
    <property type="component" value="Unassembled WGS sequence"/>
</dbReference>
<protein>
    <submittedName>
        <fullName evidence="4">Thioesterase family protein</fullName>
    </submittedName>
</protein>
<dbReference type="PANTHER" id="PTHR31793">
    <property type="entry name" value="4-HYDROXYBENZOYL-COA THIOESTERASE FAMILY MEMBER"/>
    <property type="match status" value="1"/>
</dbReference>
<dbReference type="InterPro" id="IPR029069">
    <property type="entry name" value="HotDog_dom_sf"/>
</dbReference>
<dbReference type="PANTHER" id="PTHR31793:SF27">
    <property type="entry name" value="NOVEL THIOESTERASE SUPERFAMILY DOMAIN AND SAPOSIN A-TYPE DOMAIN CONTAINING PROTEIN (0610012H03RIK)"/>
    <property type="match status" value="1"/>
</dbReference>
<dbReference type="Pfam" id="PF13279">
    <property type="entry name" value="4HBT_2"/>
    <property type="match status" value="1"/>
</dbReference>